<dbReference type="RefSeq" id="WP_190246462.1">
    <property type="nucleotide sequence ID" value="NZ_CAACXN010000005.1"/>
</dbReference>
<gene>
    <name evidence="1" type="ORF">NCTC12391_00156</name>
</gene>
<sequence>MPENRCLTCGLRIRTDLVGWKRTVEHGTLVGYICPRCQQAGTTTHSSLEGLQ</sequence>
<evidence type="ECO:0000313" key="1">
    <source>
        <dbReference type="EMBL" id="VEW10362.1"/>
    </source>
</evidence>
<dbReference type="AlphaFoldDB" id="A0A449CYV2"/>
<evidence type="ECO:0000313" key="2">
    <source>
        <dbReference type="Proteomes" id="UP000386281"/>
    </source>
</evidence>
<dbReference type="Proteomes" id="UP000386281">
    <property type="component" value="Unassembled WGS sequence"/>
</dbReference>
<proteinExistence type="predicted"/>
<protein>
    <submittedName>
        <fullName evidence="1">Uncharacterized protein</fullName>
    </submittedName>
</protein>
<dbReference type="EMBL" id="CAACXN010000005">
    <property type="protein sequence ID" value="VEW10362.1"/>
    <property type="molecule type" value="Genomic_DNA"/>
</dbReference>
<organism evidence="1 2">
    <name type="scientific">Brevibacterium casei</name>
    <dbReference type="NCBI Taxonomy" id="33889"/>
    <lineage>
        <taxon>Bacteria</taxon>
        <taxon>Bacillati</taxon>
        <taxon>Actinomycetota</taxon>
        <taxon>Actinomycetes</taxon>
        <taxon>Micrococcales</taxon>
        <taxon>Brevibacteriaceae</taxon>
        <taxon>Brevibacterium</taxon>
    </lineage>
</organism>
<name>A0A449CYV2_9MICO</name>
<accession>A0A449CYV2</accession>
<reference evidence="1 2" key="1">
    <citation type="submission" date="2019-02" db="EMBL/GenBank/DDBJ databases">
        <authorList>
            <consortium name="Pathogen Informatics"/>
        </authorList>
    </citation>
    <scope>NUCLEOTIDE SEQUENCE [LARGE SCALE GENOMIC DNA]</scope>
    <source>
        <strain evidence="1 2">3012STDY7078520</strain>
    </source>
</reference>